<dbReference type="GO" id="GO:0042393">
    <property type="term" value="F:histone binding"/>
    <property type="evidence" value="ECO:0007669"/>
    <property type="project" value="TreeGrafter"/>
</dbReference>
<dbReference type="SMART" id="SM00487">
    <property type="entry name" value="DEXDc"/>
    <property type="match status" value="1"/>
</dbReference>
<dbReference type="AlphaFoldDB" id="A0A835Z670"/>
<dbReference type="PROSITE" id="PS51192">
    <property type="entry name" value="HELICASE_ATP_BIND_1"/>
    <property type="match status" value="1"/>
</dbReference>
<dbReference type="EMBL" id="JAFCMP010000102">
    <property type="protein sequence ID" value="KAG5186809.1"/>
    <property type="molecule type" value="Genomic_DNA"/>
</dbReference>
<dbReference type="Pfam" id="PF00176">
    <property type="entry name" value="SNF2-rel_dom"/>
    <property type="match status" value="1"/>
</dbReference>
<evidence type="ECO:0000256" key="4">
    <source>
        <dbReference type="SAM" id="MobiDB-lite"/>
    </source>
</evidence>
<comment type="caution">
    <text evidence="7">The sequence shown here is derived from an EMBL/GenBank/DDBJ whole genome shotgun (WGS) entry which is preliminary data.</text>
</comment>
<dbReference type="SMART" id="SM00490">
    <property type="entry name" value="HELICc"/>
    <property type="match status" value="1"/>
</dbReference>
<keyword evidence="3" id="KW-0539">Nucleus</keyword>
<dbReference type="InterPro" id="IPR049730">
    <property type="entry name" value="SNF2/RAD54-like_C"/>
</dbReference>
<gene>
    <name evidence="7" type="ORF">JKP88DRAFT_179332</name>
</gene>
<keyword evidence="2" id="KW-0378">Hydrolase</keyword>
<sequence length="484" mass="55974">MGIHSDDLWAEEPAGGAKEGGEEPTGLRLREYQLEGVNWLLWNWWHKRPSILADEMGLGKTIQTTAFLHALWRNKLTANRGPHLIVAPLSLVNQWQGEVDTWSPDMNAVVYHGNAEARDVIREREWWYDAPFVSKEDARDLRRAGVPKFNVMITTFEIALREVRDLSRVAWQVLVVDEAHRLKNCESKLFQELSSLPREHCLLLTGTPLQNKTEELWALLHFCHKDHFNDQRQFLQQFGDLKEASQVGELHEVLRPFLLRRIKEDVEKSLPPKEETVIEVSLTPVQQQFYKAIYAKNTSYLFRGARPSNTPSLMNVMMELRKCCNHPYLNRGVEDRILSEIPHELRTPANITKQLIDASGKMVLLAKLLPRLQQEGHKVLIFSQMVRCLDLIEEYLRATGYKYERLDGSTRSNFRTAAVERFNRPHFERFIMLLSTRAGGLGLNLTSADTVIIYDSDWNPHNDLQVCVYVCISKGGYGYVWVWL</sequence>
<organism evidence="7 8">
    <name type="scientific">Tribonema minus</name>
    <dbReference type="NCBI Taxonomy" id="303371"/>
    <lineage>
        <taxon>Eukaryota</taxon>
        <taxon>Sar</taxon>
        <taxon>Stramenopiles</taxon>
        <taxon>Ochrophyta</taxon>
        <taxon>PX clade</taxon>
        <taxon>Xanthophyceae</taxon>
        <taxon>Tribonematales</taxon>
        <taxon>Tribonemataceae</taxon>
        <taxon>Tribonema</taxon>
    </lineage>
</organism>
<dbReference type="InterPro" id="IPR027417">
    <property type="entry name" value="P-loop_NTPase"/>
</dbReference>
<reference evidence="7" key="1">
    <citation type="submission" date="2021-02" db="EMBL/GenBank/DDBJ databases">
        <title>First Annotated Genome of the Yellow-green Alga Tribonema minus.</title>
        <authorList>
            <person name="Mahan K.M."/>
        </authorList>
    </citation>
    <scope>NUCLEOTIDE SEQUENCE</scope>
    <source>
        <strain evidence="7">UTEX B ZZ1240</strain>
    </source>
</reference>
<evidence type="ECO:0000256" key="3">
    <source>
        <dbReference type="ARBA" id="ARBA00023242"/>
    </source>
</evidence>
<dbReference type="PANTHER" id="PTHR45623">
    <property type="entry name" value="CHROMODOMAIN-HELICASE-DNA-BINDING PROTEIN 3-RELATED-RELATED"/>
    <property type="match status" value="1"/>
</dbReference>
<dbReference type="Gene3D" id="3.40.50.300">
    <property type="entry name" value="P-loop containing nucleotide triphosphate hydrolases"/>
    <property type="match status" value="1"/>
</dbReference>
<keyword evidence="8" id="KW-1185">Reference proteome</keyword>
<protein>
    <submittedName>
        <fullName evidence="7">SNF2 family N-terminal domain-containing protein</fullName>
    </submittedName>
</protein>
<evidence type="ECO:0000313" key="8">
    <source>
        <dbReference type="Proteomes" id="UP000664859"/>
    </source>
</evidence>
<dbReference type="InterPro" id="IPR000330">
    <property type="entry name" value="SNF2_N"/>
</dbReference>
<dbReference type="Gene3D" id="3.40.50.10810">
    <property type="entry name" value="Tandem AAA-ATPase domain"/>
    <property type="match status" value="1"/>
</dbReference>
<evidence type="ECO:0000259" key="5">
    <source>
        <dbReference type="PROSITE" id="PS51192"/>
    </source>
</evidence>
<dbReference type="CDD" id="cd18793">
    <property type="entry name" value="SF2_C_SNF"/>
    <property type="match status" value="1"/>
</dbReference>
<dbReference type="PROSITE" id="PS51194">
    <property type="entry name" value="HELICASE_CTER"/>
    <property type="match status" value="1"/>
</dbReference>
<dbReference type="InterPro" id="IPR014001">
    <property type="entry name" value="Helicase_ATP-bd"/>
</dbReference>
<dbReference type="GO" id="GO:0005634">
    <property type="term" value="C:nucleus"/>
    <property type="evidence" value="ECO:0007669"/>
    <property type="project" value="UniProtKB-SubCell"/>
</dbReference>
<evidence type="ECO:0000256" key="1">
    <source>
        <dbReference type="ARBA" id="ARBA00004123"/>
    </source>
</evidence>
<feature type="region of interest" description="Disordered" evidence="4">
    <location>
        <begin position="1"/>
        <end position="24"/>
    </location>
</feature>
<dbReference type="InterPro" id="IPR001650">
    <property type="entry name" value="Helicase_C-like"/>
</dbReference>
<proteinExistence type="predicted"/>
<feature type="domain" description="Helicase C-terminal" evidence="6">
    <location>
        <begin position="364"/>
        <end position="484"/>
    </location>
</feature>
<dbReference type="InterPro" id="IPR038718">
    <property type="entry name" value="SNF2-like_sf"/>
</dbReference>
<evidence type="ECO:0000313" key="7">
    <source>
        <dbReference type="EMBL" id="KAG5186809.1"/>
    </source>
</evidence>
<dbReference type="GO" id="GO:0000785">
    <property type="term" value="C:chromatin"/>
    <property type="evidence" value="ECO:0007669"/>
    <property type="project" value="TreeGrafter"/>
</dbReference>
<accession>A0A835Z670</accession>
<dbReference type="Pfam" id="PF00271">
    <property type="entry name" value="Helicase_C"/>
    <property type="match status" value="1"/>
</dbReference>
<dbReference type="PANTHER" id="PTHR45623:SF11">
    <property type="entry name" value="KISMET, ISOFORM C"/>
    <property type="match status" value="1"/>
</dbReference>
<name>A0A835Z670_9STRA</name>
<dbReference type="SUPFAM" id="SSF52540">
    <property type="entry name" value="P-loop containing nucleoside triphosphate hydrolases"/>
    <property type="match status" value="2"/>
</dbReference>
<dbReference type="GO" id="GO:0140658">
    <property type="term" value="F:ATP-dependent chromatin remodeler activity"/>
    <property type="evidence" value="ECO:0007669"/>
    <property type="project" value="TreeGrafter"/>
</dbReference>
<comment type="subcellular location">
    <subcellularLocation>
        <location evidence="1">Nucleus</location>
    </subcellularLocation>
</comment>
<dbReference type="GO" id="GO:0003682">
    <property type="term" value="F:chromatin binding"/>
    <property type="evidence" value="ECO:0007669"/>
    <property type="project" value="TreeGrafter"/>
</dbReference>
<dbReference type="GO" id="GO:0003677">
    <property type="term" value="F:DNA binding"/>
    <property type="evidence" value="ECO:0007669"/>
    <property type="project" value="TreeGrafter"/>
</dbReference>
<dbReference type="Proteomes" id="UP000664859">
    <property type="component" value="Unassembled WGS sequence"/>
</dbReference>
<dbReference type="GO" id="GO:0005524">
    <property type="term" value="F:ATP binding"/>
    <property type="evidence" value="ECO:0007669"/>
    <property type="project" value="InterPro"/>
</dbReference>
<feature type="domain" description="Helicase ATP-binding" evidence="5">
    <location>
        <begin position="41"/>
        <end position="226"/>
    </location>
</feature>
<dbReference type="GO" id="GO:0016887">
    <property type="term" value="F:ATP hydrolysis activity"/>
    <property type="evidence" value="ECO:0007669"/>
    <property type="project" value="TreeGrafter"/>
</dbReference>
<evidence type="ECO:0000259" key="6">
    <source>
        <dbReference type="PROSITE" id="PS51194"/>
    </source>
</evidence>
<evidence type="ECO:0000256" key="2">
    <source>
        <dbReference type="ARBA" id="ARBA00022801"/>
    </source>
</evidence>
<dbReference type="OrthoDB" id="5857104at2759"/>